<keyword evidence="3" id="KW-0731">Sigma factor</keyword>
<protein>
    <submittedName>
        <fullName evidence="7">Sigma-70 family RNA polymerase sigma factor</fullName>
    </submittedName>
</protein>
<evidence type="ECO:0000259" key="6">
    <source>
        <dbReference type="Pfam" id="PF04542"/>
    </source>
</evidence>
<evidence type="ECO:0000256" key="4">
    <source>
        <dbReference type="ARBA" id="ARBA00023125"/>
    </source>
</evidence>
<dbReference type="EMBL" id="VIRM01000039">
    <property type="protein sequence ID" value="TQS17916.1"/>
    <property type="molecule type" value="Genomic_DNA"/>
</dbReference>
<dbReference type="PANTHER" id="PTHR43133:SF8">
    <property type="entry name" value="RNA POLYMERASE SIGMA FACTOR HI_1459-RELATED"/>
    <property type="match status" value="1"/>
</dbReference>
<dbReference type="Pfam" id="PF04542">
    <property type="entry name" value="Sigma70_r2"/>
    <property type="match status" value="1"/>
</dbReference>
<evidence type="ECO:0000256" key="5">
    <source>
        <dbReference type="ARBA" id="ARBA00023163"/>
    </source>
</evidence>
<dbReference type="InterPro" id="IPR039425">
    <property type="entry name" value="RNA_pol_sigma-70-like"/>
</dbReference>
<accession>A0A544YMI3</accession>
<dbReference type="Proteomes" id="UP000316541">
    <property type="component" value="Unassembled WGS sequence"/>
</dbReference>
<dbReference type="Gene3D" id="1.10.1740.10">
    <property type="match status" value="1"/>
</dbReference>
<proteinExistence type="inferred from homology"/>
<dbReference type="Gene3D" id="1.10.10.10">
    <property type="entry name" value="Winged helix-like DNA-binding domain superfamily/Winged helix DNA-binding domain"/>
    <property type="match status" value="1"/>
</dbReference>
<dbReference type="GO" id="GO:0016987">
    <property type="term" value="F:sigma factor activity"/>
    <property type="evidence" value="ECO:0007669"/>
    <property type="project" value="UniProtKB-KW"/>
</dbReference>
<dbReference type="InterPro" id="IPR014284">
    <property type="entry name" value="RNA_pol_sigma-70_dom"/>
</dbReference>
<sequence length="187" mass="20421">MRDDPVVVDLVLRAREGDAAAWDAIVERYAPLLWGVCARYGVTGSDADDVAGGVWLRLVERLDTLHEPAALPGWLVRTTQRQCLQLLRARKRQVPVDAPEPGARGKEDDGVDGEILVAERRHALRTAFAELPVRCRELLSMLFAEPPASYAEISAALGVPVGAVGPNRGRCLDRLRRSRALAALELA</sequence>
<dbReference type="NCBIfam" id="TIGR02937">
    <property type="entry name" value="sigma70-ECF"/>
    <property type="match status" value="1"/>
</dbReference>
<dbReference type="InterPro" id="IPR007627">
    <property type="entry name" value="RNA_pol_sigma70_r2"/>
</dbReference>
<dbReference type="GO" id="GO:0006352">
    <property type="term" value="P:DNA-templated transcription initiation"/>
    <property type="evidence" value="ECO:0007669"/>
    <property type="project" value="InterPro"/>
</dbReference>
<dbReference type="GO" id="GO:0003677">
    <property type="term" value="F:DNA binding"/>
    <property type="evidence" value="ECO:0007669"/>
    <property type="project" value="UniProtKB-KW"/>
</dbReference>
<evidence type="ECO:0000256" key="1">
    <source>
        <dbReference type="ARBA" id="ARBA00010641"/>
    </source>
</evidence>
<evidence type="ECO:0000256" key="3">
    <source>
        <dbReference type="ARBA" id="ARBA00023082"/>
    </source>
</evidence>
<keyword evidence="2" id="KW-0805">Transcription regulation</keyword>
<dbReference type="AlphaFoldDB" id="A0A544YMI3"/>
<gene>
    <name evidence="7" type="ORF">FLX08_27130</name>
</gene>
<dbReference type="RefSeq" id="WP_142622721.1">
    <property type="nucleotide sequence ID" value="NZ_VIRM01000039.1"/>
</dbReference>
<evidence type="ECO:0000313" key="7">
    <source>
        <dbReference type="EMBL" id="TQS17916.1"/>
    </source>
</evidence>
<evidence type="ECO:0000256" key="2">
    <source>
        <dbReference type="ARBA" id="ARBA00023015"/>
    </source>
</evidence>
<keyword evidence="5" id="KW-0804">Transcription</keyword>
<feature type="domain" description="RNA polymerase sigma-70 region 2" evidence="6">
    <location>
        <begin position="25"/>
        <end position="92"/>
    </location>
</feature>
<dbReference type="InterPro" id="IPR013325">
    <property type="entry name" value="RNA_pol_sigma_r2"/>
</dbReference>
<dbReference type="PANTHER" id="PTHR43133">
    <property type="entry name" value="RNA POLYMERASE ECF-TYPE SIGMA FACTO"/>
    <property type="match status" value="1"/>
</dbReference>
<organism evidence="7 8">
    <name type="scientific">Microbispora hainanensis</name>
    <dbReference type="NCBI Taxonomy" id="568844"/>
    <lineage>
        <taxon>Bacteria</taxon>
        <taxon>Bacillati</taxon>
        <taxon>Actinomycetota</taxon>
        <taxon>Actinomycetes</taxon>
        <taxon>Streptosporangiales</taxon>
        <taxon>Streptosporangiaceae</taxon>
        <taxon>Microbispora</taxon>
    </lineage>
</organism>
<dbReference type="SUPFAM" id="SSF88659">
    <property type="entry name" value="Sigma3 and sigma4 domains of RNA polymerase sigma factors"/>
    <property type="match status" value="1"/>
</dbReference>
<dbReference type="InterPro" id="IPR036388">
    <property type="entry name" value="WH-like_DNA-bd_sf"/>
</dbReference>
<comment type="similarity">
    <text evidence="1">Belongs to the sigma-70 factor family. ECF subfamily.</text>
</comment>
<keyword evidence="4" id="KW-0238">DNA-binding</keyword>
<name>A0A544YMI3_9ACTN</name>
<comment type="caution">
    <text evidence="7">The sequence shown here is derived from an EMBL/GenBank/DDBJ whole genome shotgun (WGS) entry which is preliminary data.</text>
</comment>
<dbReference type="SUPFAM" id="SSF88946">
    <property type="entry name" value="Sigma2 domain of RNA polymerase sigma factors"/>
    <property type="match status" value="1"/>
</dbReference>
<dbReference type="InterPro" id="IPR013324">
    <property type="entry name" value="RNA_pol_sigma_r3/r4-like"/>
</dbReference>
<evidence type="ECO:0000313" key="8">
    <source>
        <dbReference type="Proteomes" id="UP000316541"/>
    </source>
</evidence>
<reference evidence="7 8" key="1">
    <citation type="submission" date="2019-07" db="EMBL/GenBank/DDBJ databases">
        <title>Microbispora hainanensis DSM 45428.</title>
        <authorList>
            <person name="Thawai C."/>
        </authorList>
    </citation>
    <scope>NUCLEOTIDE SEQUENCE [LARGE SCALE GENOMIC DNA]</scope>
    <source>
        <strain evidence="7 8">DSM 45428</strain>
    </source>
</reference>